<evidence type="ECO:0000313" key="1">
    <source>
        <dbReference type="EMBL" id="GAA4829476.1"/>
    </source>
</evidence>
<evidence type="ECO:0000313" key="2">
    <source>
        <dbReference type="Proteomes" id="UP001500298"/>
    </source>
</evidence>
<gene>
    <name evidence="1" type="ORF">GCM10023331_13290</name>
</gene>
<keyword evidence="2" id="KW-1185">Reference proteome</keyword>
<proteinExistence type="predicted"/>
<reference evidence="2" key="1">
    <citation type="journal article" date="2019" name="Int. J. Syst. Evol. Microbiol.">
        <title>The Global Catalogue of Microorganisms (GCM) 10K type strain sequencing project: providing services to taxonomists for standard genome sequencing and annotation.</title>
        <authorList>
            <consortium name="The Broad Institute Genomics Platform"/>
            <consortium name="The Broad Institute Genome Sequencing Center for Infectious Disease"/>
            <person name="Wu L."/>
            <person name="Ma J."/>
        </authorList>
    </citation>
    <scope>NUCLEOTIDE SEQUENCE [LARGE SCALE GENOMIC DNA]</scope>
    <source>
        <strain evidence="2">JCM 18326</strain>
    </source>
</reference>
<organism evidence="1 2">
    <name type="scientific">Algivirga pacifica</name>
    <dbReference type="NCBI Taxonomy" id="1162670"/>
    <lineage>
        <taxon>Bacteria</taxon>
        <taxon>Pseudomonadati</taxon>
        <taxon>Bacteroidota</taxon>
        <taxon>Cytophagia</taxon>
        <taxon>Cytophagales</taxon>
        <taxon>Flammeovirgaceae</taxon>
        <taxon>Algivirga</taxon>
    </lineage>
</organism>
<evidence type="ECO:0008006" key="3">
    <source>
        <dbReference type="Google" id="ProtNLM"/>
    </source>
</evidence>
<comment type="caution">
    <text evidence="1">The sequence shown here is derived from an EMBL/GenBank/DDBJ whole genome shotgun (WGS) entry which is preliminary data.</text>
</comment>
<dbReference type="EMBL" id="BAABJX010000021">
    <property type="protein sequence ID" value="GAA4829476.1"/>
    <property type="molecule type" value="Genomic_DNA"/>
</dbReference>
<accession>A0ABP9DAH0</accession>
<dbReference type="Proteomes" id="UP001500298">
    <property type="component" value="Unassembled WGS sequence"/>
</dbReference>
<name>A0ABP9DAH0_9BACT</name>
<protein>
    <recommendedName>
        <fullName evidence="3">CRISPR-associated protein Csx10</fullName>
    </recommendedName>
</protein>
<sequence length="492" mass="56317">MTMWKYRFVCKLESDVVLNSVNATEGFHQSLDYIPGVKFLGITASKLYDESSEEKTMALFHDGSIRFGNAYPLVDSEKSLPVPFVWATPKNAEEFQDIYIPVTMSKEREKEVLNDKVRGGQLKQVRKGYVSMTSGKIITPKQRFSIKSAYNDEKRKSEDSKMYGYHALPKGTKWVFDVAGSNKELLEEVKQVLQGVHTVGRSRTAQYGLISIDFQEAQQLSSEPVQIKEKQVWVYAESDCAFMDEWGNPTLQPKAEDLGLPKGSKVILEKSQLRNRTYTLWNAKRNTKETQRPVIEKGSVWCCEVNAEVTNEKALSGIGCYLSEGLGDVLYNPSFLEVENGKLIYSFEKQELEKVVEKIGHQESSLVNWVTSLAKKKDEKLSIEQEAAGFVAKYFNNYKGLGKSQWGQVRRMAQQFSKLDDFYKYMFGDAKNPDFGYTKHGVNEHKWREKQRGYILEGAIIDLYKNKEFEGQEVLDFVKYLSAEMAKKEQNV</sequence>